<sequence length="154" mass="16996">MLRRATEGEIPEVAALIAGQPMVLLQQSEDWLREIANGPAQGVLIWDDGGLEGFAVIDWDYPGVMGLWNLALLHPGRGTGQRFIRAVLDEVFGVMGAHRLFCDAAFDNAAALAAFPKAGFQREGVMRACWQREPGIWVDCVAFSMLHQEWKALT</sequence>
<gene>
    <name evidence="2" type="ORF">QF092_03615</name>
</gene>
<reference evidence="2 3" key="1">
    <citation type="submission" date="2023-04" db="EMBL/GenBank/DDBJ databases">
        <title>YMD61, complete Genome.</title>
        <authorList>
            <person name="Zhang J."/>
        </authorList>
    </citation>
    <scope>NUCLEOTIDE SEQUENCE [LARGE SCALE GENOMIC DNA]</scope>
    <source>
        <strain evidence="2 3">YMD61</strain>
    </source>
</reference>
<keyword evidence="3" id="KW-1185">Reference proteome</keyword>
<dbReference type="Proteomes" id="UP001230978">
    <property type="component" value="Chromosome"/>
</dbReference>
<evidence type="ECO:0000313" key="2">
    <source>
        <dbReference type="EMBL" id="WGV16912.1"/>
    </source>
</evidence>
<dbReference type="SUPFAM" id="SSF55729">
    <property type="entry name" value="Acyl-CoA N-acyltransferases (Nat)"/>
    <property type="match status" value="1"/>
</dbReference>
<dbReference type="RefSeq" id="WP_281467732.1">
    <property type="nucleotide sequence ID" value="NZ_CP124535.1"/>
</dbReference>
<dbReference type="GO" id="GO:0016746">
    <property type="term" value="F:acyltransferase activity"/>
    <property type="evidence" value="ECO:0007669"/>
    <property type="project" value="UniProtKB-KW"/>
</dbReference>
<keyword evidence="2" id="KW-0012">Acyltransferase</keyword>
<accession>A0ABY8Q8C6</accession>
<dbReference type="Gene3D" id="3.40.630.30">
    <property type="match status" value="1"/>
</dbReference>
<dbReference type="EMBL" id="CP124535">
    <property type="protein sequence ID" value="WGV16912.1"/>
    <property type="molecule type" value="Genomic_DNA"/>
</dbReference>
<proteinExistence type="predicted"/>
<evidence type="ECO:0000259" key="1">
    <source>
        <dbReference type="PROSITE" id="PS51186"/>
    </source>
</evidence>
<dbReference type="InterPro" id="IPR000182">
    <property type="entry name" value="GNAT_dom"/>
</dbReference>
<organism evidence="2 3">
    <name type="scientific">Fuscovulum ytuae</name>
    <dbReference type="NCBI Taxonomy" id="3042299"/>
    <lineage>
        <taxon>Bacteria</taxon>
        <taxon>Pseudomonadati</taxon>
        <taxon>Pseudomonadota</taxon>
        <taxon>Alphaproteobacteria</taxon>
        <taxon>Rhodobacterales</taxon>
        <taxon>Paracoccaceae</taxon>
        <taxon>Fuscovulum</taxon>
    </lineage>
</organism>
<dbReference type="Pfam" id="PF13302">
    <property type="entry name" value="Acetyltransf_3"/>
    <property type="match status" value="1"/>
</dbReference>
<feature type="domain" description="N-acetyltransferase" evidence="1">
    <location>
        <begin position="1"/>
        <end position="150"/>
    </location>
</feature>
<protein>
    <submittedName>
        <fullName evidence="2">GNAT family N-acetyltransferase</fullName>
        <ecNumber evidence="2">2.3.1.-</ecNumber>
    </submittedName>
</protein>
<evidence type="ECO:0000313" key="3">
    <source>
        <dbReference type="Proteomes" id="UP001230978"/>
    </source>
</evidence>
<keyword evidence="2" id="KW-0808">Transferase</keyword>
<dbReference type="EC" id="2.3.1.-" evidence="2"/>
<dbReference type="PROSITE" id="PS51186">
    <property type="entry name" value="GNAT"/>
    <property type="match status" value="1"/>
</dbReference>
<name>A0ABY8Q8C6_9RHOB</name>
<dbReference type="InterPro" id="IPR016181">
    <property type="entry name" value="Acyl_CoA_acyltransferase"/>
</dbReference>